<evidence type="ECO:0008006" key="10">
    <source>
        <dbReference type="Google" id="ProtNLM"/>
    </source>
</evidence>
<dbReference type="VEuPathDB" id="TriTrypDB:TRSC58_06732"/>
<feature type="compositionally biased region" description="Basic and acidic residues" evidence="5">
    <location>
        <begin position="958"/>
        <end position="969"/>
    </location>
</feature>
<keyword evidence="1" id="KW-0547">Nucleotide-binding</keyword>
<feature type="domain" description="DNA2/NAM7 helicase helicase" evidence="6">
    <location>
        <begin position="1581"/>
        <end position="1655"/>
    </location>
</feature>
<protein>
    <recommendedName>
        <fullName evidence="10">Nonsense mRNA reducing factor 1</fullName>
    </recommendedName>
</protein>
<keyword evidence="2" id="KW-0378">Hydrolase</keyword>
<dbReference type="GO" id="GO:0005524">
    <property type="term" value="F:ATP binding"/>
    <property type="evidence" value="ECO:0007669"/>
    <property type="project" value="UniProtKB-KW"/>
</dbReference>
<dbReference type="InterPro" id="IPR041677">
    <property type="entry name" value="DNA2/NAM7_AAA_11"/>
</dbReference>
<comment type="caution">
    <text evidence="8">The sequence shown here is derived from an EMBL/GenBank/DDBJ whole genome shotgun (WGS) entry which is preliminary data.</text>
</comment>
<reference evidence="8 9" key="1">
    <citation type="submission" date="2013-07" db="EMBL/GenBank/DDBJ databases">
        <authorList>
            <person name="Stoco P.H."/>
            <person name="Wagner G."/>
            <person name="Gerber A."/>
            <person name="Zaha A."/>
            <person name="Thompson C."/>
            <person name="Bartholomeu D.C."/>
            <person name="Luckemeyer D.D."/>
            <person name="Bahia D."/>
            <person name="Loreto E."/>
            <person name="Prestes E.B."/>
            <person name="Lima F.M."/>
            <person name="Rodrigues-Luiz G."/>
            <person name="Vallejo G.A."/>
            <person name="Filho J.F."/>
            <person name="Monteiro K.M."/>
            <person name="Tyler K.M."/>
            <person name="de Almeida L.G."/>
            <person name="Ortiz M.F."/>
            <person name="Siervo M.A."/>
            <person name="de Moraes M.H."/>
            <person name="Cunha O.L."/>
            <person name="Mendonca-Neto R."/>
            <person name="Silva R."/>
            <person name="Teixeira S.M."/>
            <person name="Murta S.M."/>
            <person name="Sincero T.C."/>
            <person name="Mendes T.A."/>
            <person name="Urmenyi T.P."/>
            <person name="Silva V.G."/>
            <person name="da Rocha W.D."/>
            <person name="Andersson B."/>
            <person name="Romanha A.J."/>
            <person name="Steindel M."/>
            <person name="de Vasconcelos A.T."/>
            <person name="Grisard E.C."/>
        </authorList>
    </citation>
    <scope>NUCLEOTIDE SEQUENCE [LARGE SCALE GENOMIC DNA]</scope>
    <source>
        <strain evidence="8 9">SC58</strain>
    </source>
</reference>
<evidence type="ECO:0000313" key="9">
    <source>
        <dbReference type="Proteomes" id="UP000031737"/>
    </source>
</evidence>
<evidence type="ECO:0000256" key="5">
    <source>
        <dbReference type="SAM" id="MobiDB-lite"/>
    </source>
</evidence>
<feature type="compositionally biased region" description="Polar residues" evidence="5">
    <location>
        <begin position="1169"/>
        <end position="1180"/>
    </location>
</feature>
<dbReference type="OrthoDB" id="273495at2759"/>
<keyword evidence="3" id="KW-0347">Helicase</keyword>
<dbReference type="InterPro" id="IPR027417">
    <property type="entry name" value="P-loop_NTPase"/>
</dbReference>
<evidence type="ECO:0000259" key="7">
    <source>
        <dbReference type="Pfam" id="PF13087"/>
    </source>
</evidence>
<evidence type="ECO:0000256" key="4">
    <source>
        <dbReference type="ARBA" id="ARBA00022840"/>
    </source>
</evidence>
<dbReference type="Gene3D" id="3.40.50.300">
    <property type="entry name" value="P-loop containing nucleotide triphosphate hydrolases"/>
    <property type="match status" value="2"/>
</dbReference>
<dbReference type="PANTHER" id="PTHR10887:SF495">
    <property type="entry name" value="HELICASE SENATAXIN ISOFORM X1-RELATED"/>
    <property type="match status" value="1"/>
</dbReference>
<dbReference type="CDD" id="cd18808">
    <property type="entry name" value="SF1_C_Upf1"/>
    <property type="match status" value="1"/>
</dbReference>
<dbReference type="Proteomes" id="UP000031737">
    <property type="component" value="Unassembled WGS sequence"/>
</dbReference>
<evidence type="ECO:0000313" key="8">
    <source>
        <dbReference type="EMBL" id="ESL05612.1"/>
    </source>
</evidence>
<evidence type="ECO:0000256" key="2">
    <source>
        <dbReference type="ARBA" id="ARBA00022801"/>
    </source>
</evidence>
<feature type="region of interest" description="Disordered" evidence="5">
    <location>
        <begin position="1163"/>
        <end position="1190"/>
    </location>
</feature>
<evidence type="ECO:0000256" key="1">
    <source>
        <dbReference type="ARBA" id="ARBA00022741"/>
    </source>
</evidence>
<feature type="region of interest" description="Disordered" evidence="5">
    <location>
        <begin position="1306"/>
        <end position="1325"/>
    </location>
</feature>
<dbReference type="InterPro" id="IPR047187">
    <property type="entry name" value="SF1_C_Upf1"/>
</dbReference>
<evidence type="ECO:0000259" key="6">
    <source>
        <dbReference type="Pfam" id="PF13086"/>
    </source>
</evidence>
<proteinExistence type="predicted"/>
<dbReference type="FunFam" id="3.40.50.300:FF:000326">
    <property type="entry name" value="P-loop containing nucleoside triphosphate hydrolase"/>
    <property type="match status" value="1"/>
</dbReference>
<dbReference type="InterPro" id="IPR045055">
    <property type="entry name" value="DNA2/NAM7-like"/>
</dbReference>
<dbReference type="InterPro" id="IPR041679">
    <property type="entry name" value="DNA2/NAM7-like_C"/>
</dbReference>
<keyword evidence="9" id="KW-1185">Reference proteome</keyword>
<name>A0A061IX93_TRYRA</name>
<dbReference type="GO" id="GO:0005694">
    <property type="term" value="C:chromosome"/>
    <property type="evidence" value="ECO:0007669"/>
    <property type="project" value="UniProtKB-ARBA"/>
</dbReference>
<dbReference type="SUPFAM" id="SSF52540">
    <property type="entry name" value="P-loop containing nucleoside triphosphate hydrolases"/>
    <property type="match status" value="1"/>
</dbReference>
<dbReference type="GO" id="GO:0004386">
    <property type="term" value="F:helicase activity"/>
    <property type="evidence" value="ECO:0007669"/>
    <property type="project" value="UniProtKB-KW"/>
</dbReference>
<accession>A0A061IX93</accession>
<evidence type="ECO:0000256" key="3">
    <source>
        <dbReference type="ARBA" id="ARBA00022806"/>
    </source>
</evidence>
<feature type="compositionally biased region" description="Low complexity" evidence="5">
    <location>
        <begin position="1306"/>
        <end position="1321"/>
    </location>
</feature>
<feature type="compositionally biased region" description="Polar residues" evidence="5">
    <location>
        <begin position="971"/>
        <end position="981"/>
    </location>
</feature>
<feature type="domain" description="DNA2/NAM7 helicase helicase" evidence="6">
    <location>
        <begin position="1459"/>
        <end position="1542"/>
    </location>
</feature>
<dbReference type="GO" id="GO:0016787">
    <property type="term" value="F:hydrolase activity"/>
    <property type="evidence" value="ECO:0007669"/>
    <property type="project" value="UniProtKB-KW"/>
</dbReference>
<sequence>MTAKATKSTEQMQGVQGALPCLVGSEVVAYVRFLLEWTDATPLTATGQVHHRLVTLGTGDEEVQLLRTLEIEQLPALVERISAGIARGEARAACPVVVRDAVKHVMSDGCASGSRSHRVSSVRQPAIAEKLLAVACSTQYRGALVLLIFHPNDAVSIWSRETLLRLVNLAASSSAEAQAAANDVWLLGMQLLCTIKHVTCAPLDAQEEGTKRLVADGCCSLLAVLTALDAKLAELERAILQAAAAAGEKSPSLFGGVSSATVLLLGGSMLLDWLISMGSTESPPTTSVTKELVVVLNAQLGVNTTLQPASLASDTQRTLVKVLVHCLLDNAKRGATASHEGALWCARRMRELWRVASHIDPPPPTTSRTRLPAHGTLRSPPAKSAGWLLRFLMRNASVQLSMQTALRGATGDGASDATFHTMEVAVHALRCLLTTLADALPELAASSYYHEFLRFIQKDCLTLMAAVTMRAQEPHIALMVLRHFLLTDLVLFGSGGASNPGECLRPAWEMLPELLQRAIIWHGNNVASASASSCSPLLLLRVLEVLDVTMEKPSACAWLFLKPLKDGPQPLTCIVGKCMERLTDTVRGSMKEMRQQWEEAMMAEGNISTGTSRGVSHTCNNNSNTHFGYGGDEVNYSPRQGNTSLEVASRLLSSGSSIPRLAHVLMLSTDTVTRRLGEAISAIFLRCFSSVVHNTFRADAANWMLQVILHDPVLQESKLKLHDAKVDAVVRASGATWVTVMCSCNWSNLSPEILATSWWLCALLADVCVLETTLGDQLLDLVVTQLPPLTGATPVDMRHAKPAAAAAAVGAPASEDEASSSHSLQSLRRCAQHLLLVLLQRCSRYSSAIFVRALLHVAATSPPLTRSSSDRSFKSALLNAFAGVLQRLPAEAKEMLTKYAPLWLAEILRSAQQGIDDSVAEQNRRFQQYEFEEKQMKLLEEEDRKRARQEEVLYRANREQRRRELECGREQPTNSSSSSAQCAATLRAAVKRPRDDMSSLMIAQTDPGSGRSLQQKLGPRLLAAEHVGVITGVPQQPAAAAASSPPTALQRHLQELGERRVNEFVRVENINKTVDAIRRIAGSTDVSRRPPLTDDIIGHGRYCLAVDVPVIPQRFAGTNNAAGDIYVASFLPHIALELRYELHQRFDEVMDFCRTREVVTRRGGDGSAMTASSVRAQATNPSSGGGSLPTPSSWITDNAMPVVCAGDVALSPPDFICLQLRVMLKVVPGTTSVASLSAGLSEGDVALLLLPLPHIAASLPQLFNEANGRGIPEAWHELGCVPKLCLVTSLSPGQRTATLTVFTSSTTASSSSSSSADSVAGGSNGGGDSNGTMSINFLHALRVFVLSQTHFYIKRLASLNPSLAAVNAIYGIQRKNFARTLLEPQLEARVSCLYHRAIERELVLSERWSEVSLALLLHHCLNDWQKRAIVAVLFAVAPGWAAAALKVPPSASLLPTPPALFIIEGPPGTGKTQTIAGLTLNLLQYLPKTARRVLVCAPSNCAVDEVLLRLRSLTTRVPQLENAQLLRVGVRDNVDPAVLAASPPLFLDDCVGALADVINTSCPTVTERVGRTGEADVLVNGRRQQVRDQVLYGAHVVCSTLGSLSQLQRADVLFDVVIVDEASQGTEPDVLQALMLAKKQAVLVGDSKQLQPTVLCQAAAARGLKRSLLQRLLQQGHRSYLLRVQYRMHPDICAFPNRYFYGRKLLTHASVMTRQRSATLQALPLLTDVEKVPRLVFVDVQDGRMEWGRGRSLMNSQEADAVVLQMRRFRAMLHIAPEEFARRTGIITFYQAQKEAILRRLSREERRSDLQVATVDSFQGKEKDIIFISCVRAPHAASRFDVAATLGFLEDWHRINVSLTRAKEFCVVFGHAQTFCAAAAAALAKQQQQQDKQEAQPPSGCGGAGDGGAAAEEDDDVICEATPPPPKSDDDPLVLAELVQYVAEVAQQKSTGNNAAAAMFSSNKNLNLLSELLLQSCGEQRP</sequence>
<dbReference type="PANTHER" id="PTHR10887">
    <property type="entry name" value="DNA2/NAM7 HELICASE FAMILY"/>
    <property type="match status" value="1"/>
</dbReference>
<feature type="domain" description="DNA2/NAM7 helicase-like C-terminal" evidence="7">
    <location>
        <begin position="1664"/>
        <end position="1872"/>
    </location>
</feature>
<feature type="region of interest" description="Disordered" evidence="5">
    <location>
        <begin position="357"/>
        <end position="376"/>
    </location>
</feature>
<dbReference type="EMBL" id="AUPL01006732">
    <property type="protein sequence ID" value="ESL05612.1"/>
    <property type="molecule type" value="Genomic_DNA"/>
</dbReference>
<dbReference type="Pfam" id="PF13086">
    <property type="entry name" value="AAA_11"/>
    <property type="match status" value="2"/>
</dbReference>
<organism evidence="8 9">
    <name type="scientific">Trypanosoma rangeli SC58</name>
    <dbReference type="NCBI Taxonomy" id="429131"/>
    <lineage>
        <taxon>Eukaryota</taxon>
        <taxon>Discoba</taxon>
        <taxon>Euglenozoa</taxon>
        <taxon>Kinetoplastea</taxon>
        <taxon>Metakinetoplastina</taxon>
        <taxon>Trypanosomatida</taxon>
        <taxon>Trypanosomatidae</taxon>
        <taxon>Trypanosoma</taxon>
        <taxon>Herpetosoma</taxon>
    </lineage>
</organism>
<gene>
    <name evidence="8" type="ORF">TRSC58_06732</name>
</gene>
<feature type="region of interest" description="Disordered" evidence="5">
    <location>
        <begin position="1888"/>
        <end position="1911"/>
    </location>
</feature>
<keyword evidence="4" id="KW-0067">ATP-binding</keyword>
<dbReference type="Pfam" id="PF13087">
    <property type="entry name" value="AAA_12"/>
    <property type="match status" value="1"/>
</dbReference>
<feature type="region of interest" description="Disordered" evidence="5">
    <location>
        <begin position="958"/>
        <end position="981"/>
    </location>
</feature>